<dbReference type="PANTHER" id="PTHR19303">
    <property type="entry name" value="TRANSPOSON"/>
    <property type="match status" value="1"/>
</dbReference>
<protein>
    <submittedName>
        <fullName evidence="2">CENP-B protein</fullName>
    </submittedName>
</protein>
<gene>
    <name evidence="2" type="ORF">K469DRAFT_497509</name>
</gene>
<dbReference type="PANTHER" id="PTHR19303:SF74">
    <property type="entry name" value="POGO TRANSPOSABLE ELEMENT WITH KRAB DOMAIN"/>
    <property type="match status" value="1"/>
</dbReference>
<dbReference type="InterPro" id="IPR050863">
    <property type="entry name" value="CenT-Element_Derived"/>
</dbReference>
<feature type="non-terminal residue" evidence="2">
    <location>
        <position position="1"/>
    </location>
</feature>
<name>A0A6A6DNR0_9PEZI</name>
<feature type="non-terminal residue" evidence="2">
    <location>
        <position position="158"/>
    </location>
</feature>
<evidence type="ECO:0000313" key="2">
    <source>
        <dbReference type="EMBL" id="KAF2179580.1"/>
    </source>
</evidence>
<accession>A0A6A6DNR0</accession>
<dbReference type="GO" id="GO:0003677">
    <property type="term" value="F:DNA binding"/>
    <property type="evidence" value="ECO:0007669"/>
    <property type="project" value="TreeGrafter"/>
</dbReference>
<keyword evidence="3" id="KW-1185">Reference proteome</keyword>
<dbReference type="InterPro" id="IPR004875">
    <property type="entry name" value="DDE_SF_endonuclease_dom"/>
</dbReference>
<dbReference type="OrthoDB" id="5425161at2759"/>
<dbReference type="GO" id="GO:0005634">
    <property type="term" value="C:nucleus"/>
    <property type="evidence" value="ECO:0007669"/>
    <property type="project" value="TreeGrafter"/>
</dbReference>
<proteinExistence type="predicted"/>
<dbReference type="AlphaFoldDB" id="A0A6A6DNR0"/>
<organism evidence="2 3">
    <name type="scientific">Zopfia rhizophila CBS 207.26</name>
    <dbReference type="NCBI Taxonomy" id="1314779"/>
    <lineage>
        <taxon>Eukaryota</taxon>
        <taxon>Fungi</taxon>
        <taxon>Dikarya</taxon>
        <taxon>Ascomycota</taxon>
        <taxon>Pezizomycotina</taxon>
        <taxon>Dothideomycetes</taxon>
        <taxon>Dothideomycetes incertae sedis</taxon>
        <taxon>Zopfiaceae</taxon>
        <taxon>Zopfia</taxon>
    </lineage>
</organism>
<dbReference type="Proteomes" id="UP000800200">
    <property type="component" value="Unassembled WGS sequence"/>
</dbReference>
<dbReference type="EMBL" id="ML994665">
    <property type="protein sequence ID" value="KAF2179580.1"/>
    <property type="molecule type" value="Genomic_DNA"/>
</dbReference>
<evidence type="ECO:0000313" key="3">
    <source>
        <dbReference type="Proteomes" id="UP000800200"/>
    </source>
</evidence>
<reference evidence="2" key="1">
    <citation type="journal article" date="2020" name="Stud. Mycol.">
        <title>101 Dothideomycetes genomes: a test case for predicting lifestyles and emergence of pathogens.</title>
        <authorList>
            <person name="Haridas S."/>
            <person name="Albert R."/>
            <person name="Binder M."/>
            <person name="Bloem J."/>
            <person name="Labutti K."/>
            <person name="Salamov A."/>
            <person name="Andreopoulos B."/>
            <person name="Baker S."/>
            <person name="Barry K."/>
            <person name="Bills G."/>
            <person name="Bluhm B."/>
            <person name="Cannon C."/>
            <person name="Castanera R."/>
            <person name="Culley D."/>
            <person name="Daum C."/>
            <person name="Ezra D."/>
            <person name="Gonzalez J."/>
            <person name="Henrissat B."/>
            <person name="Kuo A."/>
            <person name="Liang C."/>
            <person name="Lipzen A."/>
            <person name="Lutzoni F."/>
            <person name="Magnuson J."/>
            <person name="Mondo S."/>
            <person name="Nolan M."/>
            <person name="Ohm R."/>
            <person name="Pangilinan J."/>
            <person name="Park H.-J."/>
            <person name="Ramirez L."/>
            <person name="Alfaro M."/>
            <person name="Sun H."/>
            <person name="Tritt A."/>
            <person name="Yoshinaga Y."/>
            <person name="Zwiers L.-H."/>
            <person name="Turgeon B."/>
            <person name="Goodwin S."/>
            <person name="Spatafora J."/>
            <person name="Crous P."/>
            <person name="Grigoriev I."/>
        </authorList>
    </citation>
    <scope>NUCLEOTIDE SEQUENCE</scope>
    <source>
        <strain evidence="2">CBS 207.26</strain>
    </source>
</reference>
<feature type="domain" description="DDE-1" evidence="1">
    <location>
        <begin position="23"/>
        <end position="152"/>
    </location>
</feature>
<dbReference type="Pfam" id="PF03184">
    <property type="entry name" value="DDE_1"/>
    <property type="match status" value="1"/>
</dbReference>
<evidence type="ECO:0000259" key="1">
    <source>
        <dbReference type="Pfam" id="PF03184"/>
    </source>
</evidence>
<sequence>VVTGSDRRQGRRKLIQPGNRDRVTVIEAINALGWALPSFIIFKSKRHINTWVRGQGLPHSWKIGLSNNGWTNNKLSWLKHFNEFTKDRTIGVYRLLIIDSHESHNSLEFQDICKERKIITLYMPSHSSHLVQPLDVGCFAPLKKAYGTQISELSRHRV</sequence>